<evidence type="ECO:0000313" key="2">
    <source>
        <dbReference type="EMBL" id="EZA52183.1"/>
    </source>
</evidence>
<name>A0A026W895_OOCBI</name>
<accession>A0A026W895</accession>
<reference evidence="2 3" key="1">
    <citation type="journal article" date="2014" name="Curr. Biol.">
        <title>The genome of the clonal raider ant Cerapachys biroi.</title>
        <authorList>
            <person name="Oxley P.R."/>
            <person name="Ji L."/>
            <person name="Fetter-Pruneda I."/>
            <person name="McKenzie S.K."/>
            <person name="Li C."/>
            <person name="Hu H."/>
            <person name="Zhang G."/>
            <person name="Kronauer D.J."/>
        </authorList>
    </citation>
    <scope>NUCLEOTIDE SEQUENCE [LARGE SCALE GENOMIC DNA]</scope>
</reference>
<protein>
    <submittedName>
        <fullName evidence="2">Uncharacterized protein</fullName>
    </submittedName>
</protein>
<keyword evidence="3" id="KW-1185">Reference proteome</keyword>
<feature type="compositionally biased region" description="Acidic residues" evidence="1">
    <location>
        <begin position="49"/>
        <end position="59"/>
    </location>
</feature>
<evidence type="ECO:0000313" key="3">
    <source>
        <dbReference type="Proteomes" id="UP000053097"/>
    </source>
</evidence>
<dbReference type="EMBL" id="KK107348">
    <property type="protein sequence ID" value="EZA52183.1"/>
    <property type="molecule type" value="Genomic_DNA"/>
</dbReference>
<evidence type="ECO:0000256" key="1">
    <source>
        <dbReference type="SAM" id="MobiDB-lite"/>
    </source>
</evidence>
<feature type="region of interest" description="Disordered" evidence="1">
    <location>
        <begin position="1"/>
        <end position="72"/>
    </location>
</feature>
<proteinExistence type="predicted"/>
<dbReference type="AlphaFoldDB" id="A0A026W895"/>
<sequence length="95" mass="10547">MNSFENLGGDPSKLRARQGSKNLAWRCLRDGKGGGSTRLRMKLQASSAEELDEDEDNDEEKGKGRRKGGRGREYKMRVFGEKDIGEGWRGISGKG</sequence>
<gene>
    <name evidence="2" type="ORF">X777_08696</name>
</gene>
<dbReference type="Proteomes" id="UP000053097">
    <property type="component" value="Unassembled WGS sequence"/>
</dbReference>
<organism evidence="2 3">
    <name type="scientific">Ooceraea biroi</name>
    <name type="common">Clonal raider ant</name>
    <name type="synonym">Cerapachys biroi</name>
    <dbReference type="NCBI Taxonomy" id="2015173"/>
    <lineage>
        <taxon>Eukaryota</taxon>
        <taxon>Metazoa</taxon>
        <taxon>Ecdysozoa</taxon>
        <taxon>Arthropoda</taxon>
        <taxon>Hexapoda</taxon>
        <taxon>Insecta</taxon>
        <taxon>Pterygota</taxon>
        <taxon>Neoptera</taxon>
        <taxon>Endopterygota</taxon>
        <taxon>Hymenoptera</taxon>
        <taxon>Apocrita</taxon>
        <taxon>Aculeata</taxon>
        <taxon>Formicoidea</taxon>
        <taxon>Formicidae</taxon>
        <taxon>Dorylinae</taxon>
        <taxon>Ooceraea</taxon>
    </lineage>
</organism>